<protein>
    <submittedName>
        <fullName evidence="3">TPD domain-containing protein</fullName>
    </submittedName>
</protein>
<evidence type="ECO:0000313" key="4">
    <source>
        <dbReference type="Proteomes" id="UP000509594"/>
    </source>
</evidence>
<organism evidence="3 4">
    <name type="scientific">Methanolobus zinderi</name>
    <dbReference type="NCBI Taxonomy" id="536044"/>
    <lineage>
        <taxon>Archaea</taxon>
        <taxon>Methanobacteriati</taxon>
        <taxon>Methanobacteriota</taxon>
        <taxon>Stenosarchaea group</taxon>
        <taxon>Methanomicrobia</taxon>
        <taxon>Methanosarcinales</taxon>
        <taxon>Methanosarcinaceae</taxon>
        <taxon>Methanolobus</taxon>
    </lineage>
</organism>
<dbReference type="RefSeq" id="WP_176963933.1">
    <property type="nucleotide sequence ID" value="NZ_CP058215.1"/>
</dbReference>
<evidence type="ECO:0000256" key="1">
    <source>
        <dbReference type="ARBA" id="ARBA00004496"/>
    </source>
</evidence>
<dbReference type="AlphaFoldDB" id="A0A7D5J796"/>
<reference evidence="3 4" key="1">
    <citation type="submission" date="2020-06" db="EMBL/GenBank/DDBJ databases">
        <title>Methanolobus halotolerans sp. nov., isolated from a saline lake Tus in Siberia.</title>
        <authorList>
            <person name="Shen Y."/>
            <person name="Chen S.-C."/>
            <person name="Lai M.-C."/>
            <person name="Huang H.-H."/>
            <person name="Chiu H.-H."/>
            <person name="Tang S.-L."/>
            <person name="Rogozin D.Y."/>
            <person name="Degermendzhy A.G."/>
        </authorList>
    </citation>
    <scope>NUCLEOTIDE SEQUENCE [LARGE SCALE GENOMIC DNA]</scope>
    <source>
        <strain evidence="3 4">DSM 21339</strain>
    </source>
</reference>
<accession>A0A7D5J796</accession>
<keyword evidence="4" id="KW-1185">Reference proteome</keyword>
<evidence type="ECO:0000313" key="3">
    <source>
        <dbReference type="EMBL" id="QLC48870.1"/>
    </source>
</evidence>
<comment type="subcellular location">
    <subcellularLocation>
        <location evidence="1">Cytoplasm</location>
    </subcellularLocation>
</comment>
<evidence type="ECO:0000256" key="2">
    <source>
        <dbReference type="ARBA" id="ARBA00022490"/>
    </source>
</evidence>
<dbReference type="EMBL" id="CP058215">
    <property type="protein sequence ID" value="QLC48870.1"/>
    <property type="molecule type" value="Genomic_DNA"/>
</dbReference>
<dbReference type="Proteomes" id="UP000509594">
    <property type="component" value="Chromosome"/>
</dbReference>
<keyword evidence="2" id="KW-0963">Cytoplasm</keyword>
<dbReference type="Pfam" id="PF14811">
    <property type="entry name" value="TPD"/>
    <property type="match status" value="1"/>
</dbReference>
<dbReference type="InterPro" id="IPR029404">
    <property type="entry name" value="CDIN1"/>
</dbReference>
<dbReference type="GeneID" id="55820118"/>
<dbReference type="GO" id="GO:0005737">
    <property type="term" value="C:cytoplasm"/>
    <property type="evidence" value="ECO:0007669"/>
    <property type="project" value="UniProtKB-SubCell"/>
</dbReference>
<dbReference type="KEGG" id="mzi:HWN40_00545"/>
<name>A0A7D5J796_9EURY</name>
<proteinExistence type="predicted"/>
<dbReference type="PANTHER" id="PTHR31661:SF1">
    <property type="entry name" value="CDAN1-INTERACTING NUCLEASE 1"/>
    <property type="match status" value="1"/>
</dbReference>
<gene>
    <name evidence="3" type="ORF">HWN40_00545</name>
</gene>
<dbReference type="PANTHER" id="PTHR31661">
    <property type="entry name" value="SIMILAR TO CDNA SEQUENCE BC052040"/>
    <property type="match status" value="1"/>
</dbReference>
<dbReference type="OrthoDB" id="51604at2157"/>
<sequence>MDIDTYEQIYGALDGVEDVVRVAEHFCQPVGVIYSILNQKTIEEVKKNFSRVKNKSKAHLQHWKKGRSIVQIAKRNHIPATLMVSMILKEMGIPKKSFVKNLDDTPDTRLKKEVQEAIDSDFFFSPRAHEMHAIKGQLGESILEAWLVDQGITFSTEEDLREIGMAKTPDFFLDEDVEIEGKKISWIESKALFGDEKEHQYYVKKQFTDYEESYGTGMVVYWYGFLDTITLNGHLIKDYRFFGKDWSIIDELLNYETQW</sequence>